<evidence type="ECO:0000313" key="2">
    <source>
        <dbReference type="Proteomes" id="UP000503011"/>
    </source>
</evidence>
<gene>
    <name evidence="1" type="ORF">Psuf_010390</name>
</gene>
<dbReference type="EMBL" id="AP022871">
    <property type="protein sequence ID" value="BCB83726.1"/>
    <property type="molecule type" value="Genomic_DNA"/>
</dbReference>
<accession>A0A6F8YCA3</accession>
<reference evidence="1 2" key="2">
    <citation type="submission" date="2020-03" db="EMBL/GenBank/DDBJ databases">
        <authorList>
            <person name="Ichikawa N."/>
            <person name="Kimura A."/>
            <person name="Kitahashi Y."/>
            <person name="Uohara A."/>
        </authorList>
    </citation>
    <scope>NUCLEOTIDE SEQUENCE [LARGE SCALE GENOMIC DNA]</scope>
    <source>
        <strain evidence="1 2">NBRC 105367</strain>
    </source>
</reference>
<organism evidence="1 2">
    <name type="scientific">Phytohabitans suffuscus</name>
    <dbReference type="NCBI Taxonomy" id="624315"/>
    <lineage>
        <taxon>Bacteria</taxon>
        <taxon>Bacillati</taxon>
        <taxon>Actinomycetota</taxon>
        <taxon>Actinomycetes</taxon>
        <taxon>Micromonosporales</taxon>
        <taxon>Micromonosporaceae</taxon>
    </lineage>
</organism>
<dbReference type="AlphaFoldDB" id="A0A6F8YCA3"/>
<dbReference type="Proteomes" id="UP000503011">
    <property type="component" value="Chromosome"/>
</dbReference>
<dbReference type="RefSeq" id="WP_173154362.1">
    <property type="nucleotide sequence ID" value="NZ_AP022871.1"/>
</dbReference>
<keyword evidence="2" id="KW-1185">Reference proteome</keyword>
<proteinExistence type="predicted"/>
<evidence type="ECO:0000313" key="1">
    <source>
        <dbReference type="EMBL" id="BCB83726.1"/>
    </source>
</evidence>
<protein>
    <submittedName>
        <fullName evidence="1">Uncharacterized protein</fullName>
    </submittedName>
</protein>
<name>A0A6F8YCA3_9ACTN</name>
<reference evidence="1 2" key="1">
    <citation type="submission" date="2020-03" db="EMBL/GenBank/DDBJ databases">
        <title>Whole genome shotgun sequence of Phytohabitans suffuscus NBRC 105367.</title>
        <authorList>
            <person name="Komaki H."/>
            <person name="Tamura T."/>
        </authorList>
    </citation>
    <scope>NUCLEOTIDE SEQUENCE [LARGE SCALE GENOMIC DNA]</scope>
    <source>
        <strain evidence="1 2">NBRC 105367</strain>
    </source>
</reference>
<dbReference type="KEGG" id="psuu:Psuf_010390"/>
<sequence>MEKWEYGYLTELVIYGERGMTMTYWITTTAAGHEVLADISTMLEARNRLGANGWIIDSGEPTQAGGQLTALVGRPDARATQVVAYMRRRLA</sequence>